<dbReference type="AlphaFoldDB" id="A0A927M7N8"/>
<organism evidence="1 2">
    <name type="scientific">Plantactinospora soyae</name>
    <dbReference type="NCBI Taxonomy" id="1544732"/>
    <lineage>
        <taxon>Bacteria</taxon>
        <taxon>Bacillati</taxon>
        <taxon>Actinomycetota</taxon>
        <taxon>Actinomycetes</taxon>
        <taxon>Micromonosporales</taxon>
        <taxon>Micromonosporaceae</taxon>
        <taxon>Plantactinospora</taxon>
    </lineage>
</organism>
<sequence length="649" mass="69771">MALPTPNLDDRRFQQLVDDAKRFIQQRCPEWTDHNVSDPGVTLIEAFAQMTDELLYRLNRVPEKNYLAFLDLIGVRLFPPTPARTDLTFWLAAPQAEPVLLRAGTEAGTIRTETEEAIVFATSADLTIVSCELTHLRTHPADGPAADRTDRVLDGRDVACFAATPTVGDALLLGLTSAVPSCAVVLRLDSRVEGIGVDPRQPPLLWEAWDGAGWVACEVDSDSTGGLNRPGDVVLHVPAGHTASAVADQRAGWLRCRLVAAEPGQPFYAASPTIRAASAFTIGGTVDAVHAETVVGEFLGESEGVPGQRFRVARPPVIPDDQPFVVEVSDGTGWQEWPEVDAFGATGPDDRCVTLDRTIGEVAFGPAVREPDGSLRRYGAVPPNGARLRVRRYRTGGGRRGNVARGAISMLRSSVPYVSRVENREAAAGGVDGESVQSARQRGPVQLRAQDRAVTARDYELIAGQAVPAAARIRCLAAGDGADPGGVRVLVVPEAVADADERLRFEQLIPPDDMLATIAGHLDARRPIGVRLVVEPPFYRGVTVAARLTARPDSAAERLRTAALDALYGYLNPLRGGPDGSGWPFGRPVQSGELFGVLQRLTGVALVEEVLLFPADPITGRRGAATARVELDRHALVFSHEHQVRVEER</sequence>
<accession>A0A927M7N8</accession>
<dbReference type="Proteomes" id="UP000649753">
    <property type="component" value="Unassembled WGS sequence"/>
</dbReference>
<evidence type="ECO:0000313" key="1">
    <source>
        <dbReference type="EMBL" id="MBE1489289.1"/>
    </source>
</evidence>
<protein>
    <submittedName>
        <fullName evidence="1">Phage baseplate assembly protein</fullName>
    </submittedName>
</protein>
<keyword evidence="2" id="KW-1185">Reference proteome</keyword>
<dbReference type="InterPro" id="IPR011749">
    <property type="entry name" value="CHP02243"/>
</dbReference>
<reference evidence="1" key="1">
    <citation type="submission" date="2020-10" db="EMBL/GenBank/DDBJ databases">
        <title>Sequencing the genomes of 1000 actinobacteria strains.</title>
        <authorList>
            <person name="Klenk H.-P."/>
        </authorList>
    </citation>
    <scope>NUCLEOTIDE SEQUENCE</scope>
    <source>
        <strain evidence="1">DSM 46832</strain>
    </source>
</reference>
<dbReference type="EMBL" id="JADBEB010000001">
    <property type="protein sequence ID" value="MBE1489289.1"/>
    <property type="molecule type" value="Genomic_DNA"/>
</dbReference>
<dbReference type="NCBIfam" id="TIGR02243">
    <property type="entry name" value="putative baseplate assembly protein"/>
    <property type="match status" value="1"/>
</dbReference>
<gene>
    <name evidence="1" type="ORF">H4W31_004927</name>
</gene>
<proteinExistence type="predicted"/>
<comment type="caution">
    <text evidence="1">The sequence shown here is derived from an EMBL/GenBank/DDBJ whole genome shotgun (WGS) entry which is preliminary data.</text>
</comment>
<evidence type="ECO:0000313" key="2">
    <source>
        <dbReference type="Proteomes" id="UP000649753"/>
    </source>
</evidence>
<dbReference type="RefSeq" id="WP_192768781.1">
    <property type="nucleotide sequence ID" value="NZ_JADBEB010000001.1"/>
</dbReference>
<name>A0A927M7N8_9ACTN</name>